<dbReference type="InterPro" id="IPR051407">
    <property type="entry name" value="Bact_OM_lipoprot/Surf_antigen"/>
</dbReference>
<dbReference type="NCBIfam" id="NF008437">
    <property type="entry name" value="PRK11280.1"/>
    <property type="match status" value="1"/>
</dbReference>
<sequence length="176" mass="18603">MNNSATVALAVVGTLAVVGVGYAGFQALGGDADRYAEVVKVEPATKSYQEPEQRCEQVTVQRQKPVKDEHQIAGSAIGAVVGGVIGHQFGGGSGKDAATAAGAIAGGYAGNKTQEHMQKNNTYTTTEERCQTVMNTRTEKNGYNVTYRLDGQTHTVRMDDEPGDRLPVENGKVVTD</sequence>
<reference evidence="4" key="1">
    <citation type="submission" date="2021-10" db="EMBL/GenBank/DDBJ databases">
        <title>The diversity and Nitrogen Metabolism of Culturable Nitrate-Utilizing Bacteria Within the Oxygen Minimum Zone of the Changjiang (Yangtze River)Estuary.</title>
        <authorList>
            <person name="Zhang D."/>
            <person name="Zheng J."/>
            <person name="Liu S."/>
            <person name="He W."/>
        </authorList>
    </citation>
    <scope>NUCLEOTIDE SEQUENCE</scope>
    <source>
        <strain evidence="4">FXH-223</strain>
    </source>
</reference>
<dbReference type="InterPro" id="IPR008816">
    <property type="entry name" value="Gly_zipper_2TM_dom"/>
</dbReference>
<protein>
    <submittedName>
        <fullName evidence="4">Glycine zipper 2TM domain-containing protein</fullName>
    </submittedName>
</protein>
<keyword evidence="2" id="KW-0472">Membrane</keyword>
<dbReference type="RefSeq" id="WP_204428041.1">
    <property type="nucleotide sequence ID" value="NZ_ARXL01000190.1"/>
</dbReference>
<evidence type="ECO:0000313" key="5">
    <source>
        <dbReference type="Proteomes" id="UP001108027"/>
    </source>
</evidence>
<gene>
    <name evidence="4" type="ORF">LL252_18890</name>
</gene>
<dbReference type="EMBL" id="JAJGNA010000055">
    <property type="protein sequence ID" value="MCC4310635.1"/>
    <property type="molecule type" value="Genomic_DNA"/>
</dbReference>
<comment type="subcellular location">
    <subcellularLocation>
        <location evidence="1">Membrane</location>
    </subcellularLocation>
</comment>
<feature type="domain" description="Glycine zipper 2TM" evidence="3">
    <location>
        <begin position="74"/>
        <end position="113"/>
    </location>
</feature>
<dbReference type="Pfam" id="PF05433">
    <property type="entry name" value="Rick_17kDa_Anti"/>
    <property type="match status" value="1"/>
</dbReference>
<accession>A0A9Q3YRA3</accession>
<comment type="caution">
    <text evidence="4">The sequence shown here is derived from an EMBL/GenBank/DDBJ whole genome shotgun (WGS) entry which is preliminary data.</text>
</comment>
<proteinExistence type="predicted"/>
<dbReference type="GO" id="GO:0019867">
    <property type="term" value="C:outer membrane"/>
    <property type="evidence" value="ECO:0007669"/>
    <property type="project" value="InterPro"/>
</dbReference>
<keyword evidence="5" id="KW-1185">Reference proteome</keyword>
<organism evidence="4 5">
    <name type="scientific">Alloalcanivorax marinus</name>
    <dbReference type="NCBI Taxonomy" id="1177169"/>
    <lineage>
        <taxon>Bacteria</taxon>
        <taxon>Pseudomonadati</taxon>
        <taxon>Pseudomonadota</taxon>
        <taxon>Gammaproteobacteria</taxon>
        <taxon>Oceanospirillales</taxon>
        <taxon>Alcanivoracaceae</taxon>
        <taxon>Alloalcanivorax</taxon>
    </lineage>
</organism>
<evidence type="ECO:0000259" key="3">
    <source>
        <dbReference type="Pfam" id="PF05433"/>
    </source>
</evidence>
<evidence type="ECO:0000313" key="4">
    <source>
        <dbReference type="EMBL" id="MCC4310635.1"/>
    </source>
</evidence>
<dbReference type="PANTHER" id="PTHR35603">
    <property type="match status" value="1"/>
</dbReference>
<name>A0A9Q3YRA3_9GAMM</name>
<evidence type="ECO:0000256" key="1">
    <source>
        <dbReference type="ARBA" id="ARBA00004370"/>
    </source>
</evidence>
<dbReference type="AlphaFoldDB" id="A0A9Q3YRA3"/>
<dbReference type="Proteomes" id="UP001108027">
    <property type="component" value="Unassembled WGS sequence"/>
</dbReference>
<evidence type="ECO:0000256" key="2">
    <source>
        <dbReference type="ARBA" id="ARBA00023136"/>
    </source>
</evidence>
<dbReference type="PANTHER" id="PTHR35603:SF2">
    <property type="entry name" value="OUTER MEMBRANE LIPOPROTEIN"/>
    <property type="match status" value="1"/>
</dbReference>